<dbReference type="RefSeq" id="XP_006873552.1">
    <property type="nucleotide sequence ID" value="XM_006873490.1"/>
</dbReference>
<feature type="compositionally biased region" description="Basic and acidic residues" evidence="1">
    <location>
        <begin position="121"/>
        <end position="135"/>
    </location>
</feature>
<name>A0A9B0U0A6_CHRAS</name>
<organism evidence="2 3">
    <name type="scientific">Chrysochloris asiatica</name>
    <name type="common">Cape golden mole</name>
    <dbReference type="NCBI Taxonomy" id="185453"/>
    <lineage>
        <taxon>Eukaryota</taxon>
        <taxon>Metazoa</taxon>
        <taxon>Chordata</taxon>
        <taxon>Craniata</taxon>
        <taxon>Vertebrata</taxon>
        <taxon>Euteleostomi</taxon>
        <taxon>Mammalia</taxon>
        <taxon>Eutheria</taxon>
        <taxon>Afrotheria</taxon>
        <taxon>Chrysochloridae</taxon>
        <taxon>Chrysochlorinae</taxon>
        <taxon>Chrysochloris</taxon>
    </lineage>
</organism>
<protein>
    <submittedName>
        <fullName evidence="3">Protein lingerer-like</fullName>
    </submittedName>
</protein>
<feature type="compositionally biased region" description="Gly residues" evidence="1">
    <location>
        <begin position="94"/>
        <end position="104"/>
    </location>
</feature>
<feature type="region of interest" description="Disordered" evidence="1">
    <location>
        <begin position="1"/>
        <end position="37"/>
    </location>
</feature>
<dbReference type="Proteomes" id="UP000504623">
    <property type="component" value="Unplaced"/>
</dbReference>
<dbReference type="AlphaFoldDB" id="A0A9B0U0A6"/>
<dbReference type="GeneID" id="102818342"/>
<feature type="region of interest" description="Disordered" evidence="1">
    <location>
        <begin position="67"/>
        <end position="141"/>
    </location>
</feature>
<evidence type="ECO:0000313" key="3">
    <source>
        <dbReference type="RefSeq" id="XP_006873552.1"/>
    </source>
</evidence>
<evidence type="ECO:0000313" key="2">
    <source>
        <dbReference type="Proteomes" id="UP000504623"/>
    </source>
</evidence>
<gene>
    <name evidence="3" type="primary">LOC102818342</name>
</gene>
<sequence>MEAGADAGPSGAVGQASAGPGVAGALDASGRAGGGEGAAAAALLIGRRAREPDFTRPEPRRVWLGSALGGEGVRAHSRPKPHAGRREALDRTRLGGGARGGGPAREGARGTVTSALGWAAGRREEDEGGGGREGKMVVAVR</sequence>
<feature type="compositionally biased region" description="Basic and acidic residues" evidence="1">
    <location>
        <begin position="84"/>
        <end position="93"/>
    </location>
</feature>
<reference evidence="3" key="1">
    <citation type="submission" date="2025-08" db="UniProtKB">
        <authorList>
            <consortium name="RefSeq"/>
        </authorList>
    </citation>
    <scope>IDENTIFICATION</scope>
    <source>
        <tissue evidence="3">Spleen</tissue>
    </source>
</reference>
<evidence type="ECO:0000256" key="1">
    <source>
        <dbReference type="SAM" id="MobiDB-lite"/>
    </source>
</evidence>
<accession>A0A9B0U0A6</accession>
<proteinExistence type="predicted"/>
<keyword evidence="2" id="KW-1185">Reference proteome</keyword>